<protein>
    <recommendedName>
        <fullName evidence="3">DUF4241 domain-containing protein</fullName>
    </recommendedName>
</protein>
<dbReference type="RefSeq" id="WP_003337390.1">
    <property type="nucleotide sequence ID" value="NZ_CP007806.1"/>
</dbReference>
<gene>
    <name evidence="1" type="ORF">BRLA_c022020</name>
</gene>
<dbReference type="AlphaFoldDB" id="A0A075R5T7"/>
<sequence length="184" mass="20215">MINLGTFQVASGALVVSDPCYNYEQGISGVVEEAVVGTWIGVIDRIDTGDWGERCALVCAYHESIDLEQVTNWEVCDFIVGVDSGQAGIFERQIYRVDESVIGETKFMPEQRWYSSCCDQTLSELQAGVINGGVVSSSGFGDGGYEAFIAKNAEGKIIAVQIVFITEEDLLEEEEDEEDEEDEK</sequence>
<dbReference type="HOGENOM" id="CLU_126955_0_0_9"/>
<dbReference type="EMBL" id="CP007806">
    <property type="protein sequence ID" value="AIG26523.1"/>
    <property type="molecule type" value="Genomic_DNA"/>
</dbReference>
<keyword evidence="2" id="KW-1185">Reference proteome</keyword>
<accession>A0A075R5T7</accession>
<dbReference type="InterPro" id="IPR025335">
    <property type="entry name" value="DUF4241"/>
</dbReference>
<dbReference type="KEGG" id="blr:BRLA_c022020"/>
<evidence type="ECO:0000313" key="1">
    <source>
        <dbReference type="EMBL" id="AIG26523.1"/>
    </source>
</evidence>
<evidence type="ECO:0008006" key="3">
    <source>
        <dbReference type="Google" id="ProtNLM"/>
    </source>
</evidence>
<name>A0A075R5T7_BRELA</name>
<evidence type="ECO:0000313" key="2">
    <source>
        <dbReference type="Proteomes" id="UP000005850"/>
    </source>
</evidence>
<reference evidence="1 2" key="1">
    <citation type="journal article" date="2011" name="J. Bacteriol.">
        <title>Genome sequence of Brevibacillus laterosporus LMG 15441, a pathogen of invertebrates.</title>
        <authorList>
            <person name="Djukic M."/>
            <person name="Poehlein A."/>
            <person name="Thurmer A."/>
            <person name="Daniel R."/>
        </authorList>
    </citation>
    <scope>NUCLEOTIDE SEQUENCE [LARGE SCALE GENOMIC DNA]</scope>
    <source>
        <strain evidence="1 2">LMG 15441</strain>
    </source>
</reference>
<dbReference type="STRING" id="1042163.BRLA_c022020"/>
<dbReference type="Pfam" id="PF14025">
    <property type="entry name" value="DUF4241"/>
    <property type="match status" value="1"/>
</dbReference>
<dbReference type="Proteomes" id="UP000005850">
    <property type="component" value="Chromosome"/>
</dbReference>
<proteinExistence type="predicted"/>
<dbReference type="eggNOG" id="ENOG5033G08">
    <property type="taxonomic scope" value="Bacteria"/>
</dbReference>
<organism evidence="1 2">
    <name type="scientific">Brevibacillus laterosporus LMG 15441</name>
    <dbReference type="NCBI Taxonomy" id="1042163"/>
    <lineage>
        <taxon>Bacteria</taxon>
        <taxon>Bacillati</taxon>
        <taxon>Bacillota</taxon>
        <taxon>Bacilli</taxon>
        <taxon>Bacillales</taxon>
        <taxon>Paenibacillaceae</taxon>
        <taxon>Brevibacillus</taxon>
    </lineage>
</organism>